<keyword evidence="15" id="KW-1185">Reference proteome</keyword>
<dbReference type="NCBIfam" id="NF045930">
    <property type="entry name" value="Cytc6PetJCyano"/>
    <property type="match status" value="1"/>
</dbReference>
<dbReference type="InterPro" id="IPR009056">
    <property type="entry name" value="Cyt_c-like_dom"/>
</dbReference>
<comment type="caution">
    <text evidence="13">The sequence shown here is derived from an EMBL/GenBank/DDBJ whole genome shotgun (WGS) entry which is preliminary data.</text>
</comment>
<proteinExistence type="inferred from homology"/>
<feature type="chain" id="PRO_5007731759" evidence="11">
    <location>
        <begin position="28"/>
        <end position="114"/>
    </location>
</feature>
<dbReference type="PANTHER" id="PTHR34688">
    <property type="entry name" value="CYTOCHROME C6, CHLOROPLASTIC"/>
    <property type="match status" value="1"/>
</dbReference>
<evidence type="ECO:0000256" key="5">
    <source>
        <dbReference type="ARBA" id="ARBA00022617"/>
    </source>
</evidence>
<evidence type="ECO:0000256" key="2">
    <source>
        <dbReference type="ARBA" id="ARBA00009650"/>
    </source>
</evidence>
<protein>
    <submittedName>
        <fullName evidence="13">Cytochrome c6</fullName>
    </submittedName>
</protein>
<dbReference type="PROSITE" id="PS51007">
    <property type="entry name" value="CYTC"/>
    <property type="match status" value="1"/>
</dbReference>
<dbReference type="InterPro" id="IPR008168">
    <property type="entry name" value="Cyt_C_IC"/>
</dbReference>
<dbReference type="PRINTS" id="PR00605">
    <property type="entry name" value="CYTCHROMECIC"/>
</dbReference>
<dbReference type="GO" id="GO:0031979">
    <property type="term" value="C:plasma membrane-derived thylakoid lumen"/>
    <property type="evidence" value="ECO:0007669"/>
    <property type="project" value="UniProtKB-SubCell"/>
</dbReference>
<comment type="subcellular location">
    <subcellularLocation>
        <location evidence="1">Cellular thylakoid lumen</location>
    </subcellularLocation>
</comment>
<keyword evidence="7" id="KW-0249">Electron transport</keyword>
<keyword evidence="11" id="KW-0732">Signal</keyword>
<evidence type="ECO:0000256" key="4">
    <source>
        <dbReference type="ARBA" id="ARBA00022531"/>
    </source>
</evidence>
<evidence type="ECO:0000259" key="12">
    <source>
        <dbReference type="PROSITE" id="PS51007"/>
    </source>
</evidence>
<evidence type="ECO:0000256" key="9">
    <source>
        <dbReference type="ARBA" id="ARBA00023078"/>
    </source>
</evidence>
<comment type="similarity">
    <text evidence="2">Belongs to the cytochrome c family. PetJ subfamily.</text>
</comment>
<dbReference type="RefSeq" id="WP_023068232.1">
    <property type="nucleotide sequence ID" value="NZ_AUZM01000055.1"/>
</dbReference>
<evidence type="ECO:0000256" key="7">
    <source>
        <dbReference type="ARBA" id="ARBA00022982"/>
    </source>
</evidence>
<sequence length="114" mass="12760">MKIHQTFIHFLLIVTLVLFTFASPVQAANSQNGAKIFNLQCAGCHVGGGNIIRWGKTLKKNALNRNGYDTIEAISYLVTQGKGNMPAYKERLTPKEIEDVSDYVMKQAENNWKS</sequence>
<evidence type="ECO:0000313" key="15">
    <source>
        <dbReference type="Proteomes" id="UP000017127"/>
    </source>
</evidence>
<dbReference type="PANTHER" id="PTHR34688:SF2">
    <property type="entry name" value="CYTOCHROME C6, CHLOROPLASTIC"/>
    <property type="match status" value="1"/>
</dbReference>
<evidence type="ECO:0000256" key="8">
    <source>
        <dbReference type="ARBA" id="ARBA00023004"/>
    </source>
</evidence>
<gene>
    <name evidence="14" type="ORF">M595_4552</name>
    <name evidence="13" type="ORF">M595_6201</name>
</gene>
<dbReference type="GO" id="GO:0020037">
    <property type="term" value="F:heme binding"/>
    <property type="evidence" value="ECO:0007669"/>
    <property type="project" value="InterPro"/>
</dbReference>
<dbReference type="InterPro" id="IPR036909">
    <property type="entry name" value="Cyt_c-like_dom_sf"/>
</dbReference>
<accession>U7Q7S3</accession>
<feature type="signal peptide" evidence="11">
    <location>
        <begin position="1"/>
        <end position="27"/>
    </location>
</feature>
<dbReference type="AlphaFoldDB" id="U7Q7S3"/>
<dbReference type="EMBL" id="AUZM01000055">
    <property type="protein sequence ID" value="ERT05497.1"/>
    <property type="molecule type" value="Genomic_DNA"/>
</dbReference>
<dbReference type="Pfam" id="PF13442">
    <property type="entry name" value="Cytochrome_CBB3"/>
    <property type="match status" value="1"/>
</dbReference>
<evidence type="ECO:0000256" key="3">
    <source>
        <dbReference type="ARBA" id="ARBA00022448"/>
    </source>
</evidence>
<dbReference type="Gene3D" id="1.10.760.10">
    <property type="entry name" value="Cytochrome c-like domain"/>
    <property type="match status" value="1"/>
</dbReference>
<dbReference type="GO" id="GO:0015979">
    <property type="term" value="P:photosynthesis"/>
    <property type="evidence" value="ECO:0007669"/>
    <property type="project" value="UniProtKB-KW"/>
</dbReference>
<evidence type="ECO:0000256" key="11">
    <source>
        <dbReference type="SAM" id="SignalP"/>
    </source>
</evidence>
<dbReference type="InterPro" id="IPR023655">
    <property type="entry name" value="Cyt_C6"/>
</dbReference>
<dbReference type="GO" id="GO:0005506">
    <property type="term" value="F:iron ion binding"/>
    <property type="evidence" value="ECO:0007669"/>
    <property type="project" value="InterPro"/>
</dbReference>
<evidence type="ECO:0000313" key="13">
    <source>
        <dbReference type="EMBL" id="ERT03858.1"/>
    </source>
</evidence>
<organism evidence="13 15">
    <name type="scientific">Lyngbya aestuarii BL J</name>
    <dbReference type="NCBI Taxonomy" id="1348334"/>
    <lineage>
        <taxon>Bacteria</taxon>
        <taxon>Bacillati</taxon>
        <taxon>Cyanobacteriota</taxon>
        <taxon>Cyanophyceae</taxon>
        <taxon>Oscillatoriophycideae</taxon>
        <taxon>Oscillatoriales</taxon>
        <taxon>Microcoleaceae</taxon>
        <taxon>Lyngbya</taxon>
    </lineage>
</organism>
<keyword evidence="3" id="KW-0813">Transport</keyword>
<evidence type="ECO:0000313" key="14">
    <source>
        <dbReference type="EMBL" id="ERT05497.1"/>
    </source>
</evidence>
<keyword evidence="4" id="KW-0602">Photosynthesis</keyword>
<keyword evidence="8 10" id="KW-0408">Iron</keyword>
<dbReference type="OrthoDB" id="5570429at2"/>
<name>U7Q7S3_9CYAN</name>
<keyword evidence="5 10" id="KW-0349">Heme</keyword>
<keyword evidence="9" id="KW-0793">Thylakoid</keyword>
<dbReference type="Proteomes" id="UP000017127">
    <property type="component" value="Unassembled WGS sequence"/>
</dbReference>
<evidence type="ECO:0000256" key="10">
    <source>
        <dbReference type="PROSITE-ProRule" id="PRU00433"/>
    </source>
</evidence>
<dbReference type="EMBL" id="AUZM01000177">
    <property type="protein sequence ID" value="ERT03858.1"/>
    <property type="molecule type" value="Genomic_DNA"/>
</dbReference>
<reference evidence="13 15" key="1">
    <citation type="journal article" date="2013" name="Front. Microbiol.">
        <title>Comparative genomic analyses of the cyanobacterium, Lyngbya aestuarii BL J, a powerful hydrogen producer.</title>
        <authorList>
            <person name="Kothari A."/>
            <person name="Vaughn M."/>
            <person name="Garcia-Pichel F."/>
        </authorList>
    </citation>
    <scope>NUCLEOTIDE SEQUENCE [LARGE SCALE GENOMIC DNA]</scope>
    <source>
        <strain evidence="13 15">BL J</strain>
    </source>
</reference>
<feature type="domain" description="Cytochrome c" evidence="12">
    <location>
        <begin position="28"/>
        <end position="108"/>
    </location>
</feature>
<keyword evidence="6 10" id="KW-0479">Metal-binding</keyword>
<evidence type="ECO:0000256" key="6">
    <source>
        <dbReference type="ARBA" id="ARBA00022723"/>
    </source>
</evidence>
<evidence type="ECO:0000256" key="1">
    <source>
        <dbReference type="ARBA" id="ARBA00004518"/>
    </source>
</evidence>
<dbReference type="SUPFAM" id="SSF46626">
    <property type="entry name" value="Cytochrome c"/>
    <property type="match status" value="1"/>
</dbReference>
<dbReference type="GO" id="GO:0009055">
    <property type="term" value="F:electron transfer activity"/>
    <property type="evidence" value="ECO:0007669"/>
    <property type="project" value="InterPro"/>
</dbReference>